<evidence type="ECO:0000313" key="1">
    <source>
        <dbReference type="EMBL" id="VIO56342.1"/>
    </source>
</evidence>
<gene>
    <name evidence="1" type="ORF">FUG_LOCUS211487</name>
</gene>
<dbReference type="EMBL" id="CAAKMV010000124">
    <property type="protein sequence ID" value="VIO56342.1"/>
    <property type="molecule type" value="Genomic_DNA"/>
</dbReference>
<proteinExistence type="predicted"/>
<protein>
    <submittedName>
        <fullName evidence="1">Uncharacterized protein</fullName>
    </submittedName>
</protein>
<sequence>MQKVAEVTVGEMTDEVPVADLVNQAFVRNGQFDSVGNGYIDLICVGGHGEEEG</sequence>
<reference evidence="1" key="1">
    <citation type="submission" date="2019-04" db="EMBL/GenBank/DDBJ databases">
        <authorList>
            <person name="Melise S."/>
            <person name="Noan J."/>
            <person name="Okalmin O."/>
        </authorList>
    </citation>
    <scope>NUCLEOTIDE SEQUENCE</scope>
    <source>
        <strain evidence="1">FN9</strain>
    </source>
</reference>
<dbReference type="AlphaFoldDB" id="A0A4E9DIK8"/>
<name>A0A4E9DIK8_GIBZA</name>
<organism evidence="1">
    <name type="scientific">Gibberella zeae</name>
    <name type="common">Wheat head blight fungus</name>
    <name type="synonym">Fusarium graminearum</name>
    <dbReference type="NCBI Taxonomy" id="5518"/>
    <lineage>
        <taxon>Eukaryota</taxon>
        <taxon>Fungi</taxon>
        <taxon>Dikarya</taxon>
        <taxon>Ascomycota</taxon>
        <taxon>Pezizomycotina</taxon>
        <taxon>Sordariomycetes</taxon>
        <taxon>Hypocreomycetidae</taxon>
        <taxon>Hypocreales</taxon>
        <taxon>Nectriaceae</taxon>
        <taxon>Fusarium</taxon>
    </lineage>
</organism>
<accession>A0A4E9DIK8</accession>